<organism evidence="8 9">
    <name type="scientific">Mycobacterium aquaticum</name>
    <dbReference type="NCBI Taxonomy" id="1927124"/>
    <lineage>
        <taxon>Bacteria</taxon>
        <taxon>Bacillati</taxon>
        <taxon>Actinomycetota</taxon>
        <taxon>Actinomycetes</taxon>
        <taxon>Mycobacteriales</taxon>
        <taxon>Mycobacteriaceae</taxon>
        <taxon>Mycobacterium</taxon>
    </lineage>
</organism>
<dbReference type="GO" id="GO:0022627">
    <property type="term" value="C:cytosolic small ribosomal subunit"/>
    <property type="evidence" value="ECO:0007669"/>
    <property type="project" value="TreeGrafter"/>
</dbReference>
<keyword evidence="3 5" id="KW-0687">Ribonucleoprotein</keyword>
<evidence type="ECO:0000256" key="5">
    <source>
        <dbReference type="HAMAP-Rule" id="MF_00270"/>
    </source>
</evidence>
<comment type="caution">
    <text evidence="8">The sequence shown here is derived from an EMBL/GenBank/DDBJ whole genome shotgun (WGS) entry which is preliminary data.</text>
</comment>
<dbReference type="GO" id="GO:0003735">
    <property type="term" value="F:structural constituent of ribosome"/>
    <property type="evidence" value="ECO:0007669"/>
    <property type="project" value="InterPro"/>
</dbReference>
<name>A0A1X0AT85_9MYCO</name>
<comment type="subunit">
    <text evidence="5">Part of the 30S ribosomal subunit. Forms a tight heterodimer with protein bS6.</text>
</comment>
<dbReference type="PRINTS" id="PR00974">
    <property type="entry name" value="RIBOSOMALS18"/>
</dbReference>
<dbReference type="Pfam" id="PF01084">
    <property type="entry name" value="Ribosomal_S18"/>
    <property type="match status" value="1"/>
</dbReference>
<evidence type="ECO:0000256" key="4">
    <source>
        <dbReference type="ARBA" id="ARBA00035141"/>
    </source>
</evidence>
<evidence type="ECO:0000256" key="2">
    <source>
        <dbReference type="ARBA" id="ARBA00022980"/>
    </source>
</evidence>
<evidence type="ECO:0000256" key="6">
    <source>
        <dbReference type="RuleBase" id="RU003910"/>
    </source>
</evidence>
<evidence type="ECO:0000256" key="7">
    <source>
        <dbReference type="SAM" id="MobiDB-lite"/>
    </source>
</evidence>
<comment type="function">
    <text evidence="5">Binds as a heterodimer with protein bS6 to the central domain of the 16S rRNA, where it helps stabilize the platform of the 30S subunit.</text>
</comment>
<dbReference type="STRING" id="1927124.BST13_20270"/>
<dbReference type="Gene3D" id="4.10.640.10">
    <property type="entry name" value="Ribosomal protein S18"/>
    <property type="match status" value="1"/>
</dbReference>
<evidence type="ECO:0000256" key="3">
    <source>
        <dbReference type="ARBA" id="ARBA00023274"/>
    </source>
</evidence>
<feature type="compositionally biased region" description="Basic residues" evidence="7">
    <location>
        <begin position="1"/>
        <end position="15"/>
    </location>
</feature>
<dbReference type="PROSITE" id="PS00057">
    <property type="entry name" value="RIBOSOMAL_S18"/>
    <property type="match status" value="1"/>
</dbReference>
<proteinExistence type="inferred from homology"/>
<evidence type="ECO:0000256" key="1">
    <source>
        <dbReference type="ARBA" id="ARBA00005589"/>
    </source>
</evidence>
<dbReference type="OrthoDB" id="9812008at2"/>
<keyword evidence="2 5" id="KW-0689">Ribosomal protein</keyword>
<dbReference type="InterPro" id="IPR001648">
    <property type="entry name" value="Ribosomal_bS18"/>
</dbReference>
<keyword evidence="5" id="KW-0694">RNA-binding</keyword>
<dbReference type="InterPro" id="IPR018275">
    <property type="entry name" value="Ribosomal_bS18_CS"/>
</dbReference>
<dbReference type="GO" id="GO:0006412">
    <property type="term" value="P:translation"/>
    <property type="evidence" value="ECO:0007669"/>
    <property type="project" value="UniProtKB-UniRule"/>
</dbReference>
<dbReference type="PANTHER" id="PTHR13479">
    <property type="entry name" value="30S RIBOSOMAL PROTEIN S18"/>
    <property type="match status" value="1"/>
</dbReference>
<evidence type="ECO:0000313" key="9">
    <source>
        <dbReference type="Proteomes" id="UP000192448"/>
    </source>
</evidence>
<feature type="region of interest" description="Disordered" evidence="7">
    <location>
        <begin position="1"/>
        <end position="24"/>
    </location>
</feature>
<evidence type="ECO:0000313" key="8">
    <source>
        <dbReference type="EMBL" id="ORA33272.1"/>
    </source>
</evidence>
<dbReference type="RefSeq" id="WP_083165815.1">
    <property type="nucleotide sequence ID" value="NZ_MVHF01000021.1"/>
</dbReference>
<dbReference type="PANTHER" id="PTHR13479:SF40">
    <property type="entry name" value="SMALL RIBOSOMAL SUBUNIT PROTEIN BS18M"/>
    <property type="match status" value="1"/>
</dbReference>
<reference evidence="8 9" key="1">
    <citation type="submission" date="2017-02" db="EMBL/GenBank/DDBJ databases">
        <title>The new phylogeny of genus Mycobacterium.</title>
        <authorList>
            <person name="Tortoli E."/>
            <person name="Trovato A."/>
            <person name="Cirillo D.M."/>
        </authorList>
    </citation>
    <scope>NUCLEOTIDE SEQUENCE [LARGE SCALE GENOMIC DNA]</scope>
    <source>
        <strain evidence="8 9">RW6</strain>
    </source>
</reference>
<dbReference type="GO" id="GO:0070181">
    <property type="term" value="F:small ribosomal subunit rRNA binding"/>
    <property type="evidence" value="ECO:0007669"/>
    <property type="project" value="TreeGrafter"/>
</dbReference>
<dbReference type="InterPro" id="IPR036870">
    <property type="entry name" value="Ribosomal_bS18_sf"/>
</dbReference>
<comment type="similarity">
    <text evidence="1 5 6">Belongs to the bacterial ribosomal protein bS18 family.</text>
</comment>
<dbReference type="SUPFAM" id="SSF46911">
    <property type="entry name" value="Ribosomal protein S18"/>
    <property type="match status" value="1"/>
</dbReference>
<dbReference type="HAMAP" id="MF_00270">
    <property type="entry name" value="Ribosomal_bS18"/>
    <property type="match status" value="1"/>
</dbReference>
<dbReference type="EMBL" id="MVHF01000021">
    <property type="protein sequence ID" value="ORA33272.1"/>
    <property type="molecule type" value="Genomic_DNA"/>
</dbReference>
<keyword evidence="9" id="KW-1185">Reference proteome</keyword>
<keyword evidence="5" id="KW-0699">rRNA-binding</keyword>
<accession>A0A1X0AT85</accession>
<dbReference type="NCBIfam" id="TIGR00165">
    <property type="entry name" value="S18"/>
    <property type="match status" value="1"/>
</dbReference>
<gene>
    <name evidence="5" type="primary">rpsR</name>
    <name evidence="8" type="ORF">BST13_20270</name>
</gene>
<dbReference type="Proteomes" id="UP000192448">
    <property type="component" value="Unassembled WGS sequence"/>
</dbReference>
<sequence>MAAKTNARKNTKKRPAATDLRKPARNQLQALGVTRIDYKDVQLLRTFISERGKIRSRRVTGLTPQQQRQMAAAIKNAREMALLPAAGPR</sequence>
<dbReference type="AlphaFoldDB" id="A0A1X0AT85"/>
<protein>
    <recommendedName>
        <fullName evidence="4 5">Small ribosomal subunit protein bS18</fullName>
    </recommendedName>
</protein>